<evidence type="ECO:0000313" key="4">
    <source>
        <dbReference type="Proteomes" id="UP000054248"/>
    </source>
</evidence>
<keyword evidence="4" id="KW-1185">Reference proteome</keyword>
<dbReference type="Gene3D" id="3.20.20.140">
    <property type="entry name" value="Metal-dependent hydrolases"/>
    <property type="match status" value="2"/>
</dbReference>
<dbReference type="InterPro" id="IPR006680">
    <property type="entry name" value="Amidohydro-rel"/>
</dbReference>
<evidence type="ECO:0000313" key="3">
    <source>
        <dbReference type="EMBL" id="KIO26066.1"/>
    </source>
</evidence>
<keyword evidence="1" id="KW-0732">Signal</keyword>
<dbReference type="PANTHER" id="PTHR43135">
    <property type="entry name" value="ALPHA-D-RIBOSE 1-METHYLPHOSPHONATE 5-TRIPHOSPHATE DIPHOSPHATASE"/>
    <property type="match status" value="1"/>
</dbReference>
<organism evidence="3 4">
    <name type="scientific">Tulasnella calospora MUT 4182</name>
    <dbReference type="NCBI Taxonomy" id="1051891"/>
    <lineage>
        <taxon>Eukaryota</taxon>
        <taxon>Fungi</taxon>
        <taxon>Dikarya</taxon>
        <taxon>Basidiomycota</taxon>
        <taxon>Agaricomycotina</taxon>
        <taxon>Agaricomycetes</taxon>
        <taxon>Cantharellales</taxon>
        <taxon>Tulasnellaceae</taxon>
        <taxon>Tulasnella</taxon>
    </lineage>
</organism>
<dbReference type="InterPro" id="IPR011659">
    <property type="entry name" value="WD40"/>
</dbReference>
<evidence type="ECO:0000259" key="2">
    <source>
        <dbReference type="Pfam" id="PF01979"/>
    </source>
</evidence>
<evidence type="ECO:0000256" key="1">
    <source>
        <dbReference type="SAM" id="SignalP"/>
    </source>
</evidence>
<dbReference type="SUPFAM" id="SSF82171">
    <property type="entry name" value="DPP6 N-terminal domain-like"/>
    <property type="match status" value="1"/>
</dbReference>
<reference evidence="4" key="2">
    <citation type="submission" date="2015-01" db="EMBL/GenBank/DDBJ databases">
        <title>Evolutionary Origins and Diversification of the Mycorrhizal Mutualists.</title>
        <authorList>
            <consortium name="DOE Joint Genome Institute"/>
            <consortium name="Mycorrhizal Genomics Consortium"/>
            <person name="Kohler A."/>
            <person name="Kuo A."/>
            <person name="Nagy L.G."/>
            <person name="Floudas D."/>
            <person name="Copeland A."/>
            <person name="Barry K.W."/>
            <person name="Cichocki N."/>
            <person name="Veneault-Fourrey C."/>
            <person name="LaButti K."/>
            <person name="Lindquist E.A."/>
            <person name="Lipzen A."/>
            <person name="Lundell T."/>
            <person name="Morin E."/>
            <person name="Murat C."/>
            <person name="Riley R."/>
            <person name="Ohm R."/>
            <person name="Sun H."/>
            <person name="Tunlid A."/>
            <person name="Henrissat B."/>
            <person name="Grigoriev I.V."/>
            <person name="Hibbett D.S."/>
            <person name="Martin F."/>
        </authorList>
    </citation>
    <scope>NUCLEOTIDE SEQUENCE [LARGE SCALE GENOMIC DNA]</scope>
    <source>
        <strain evidence="4">MUT 4182</strain>
    </source>
</reference>
<protein>
    <recommendedName>
        <fullName evidence="2">Amidohydrolase-related domain-containing protein</fullName>
    </recommendedName>
</protein>
<dbReference type="Proteomes" id="UP000054248">
    <property type="component" value="Unassembled WGS sequence"/>
</dbReference>
<dbReference type="InterPro" id="IPR051781">
    <property type="entry name" value="Metallo-dep_Hydrolase"/>
</dbReference>
<reference evidence="3 4" key="1">
    <citation type="submission" date="2014-04" db="EMBL/GenBank/DDBJ databases">
        <authorList>
            <consortium name="DOE Joint Genome Institute"/>
            <person name="Kuo A."/>
            <person name="Girlanda M."/>
            <person name="Perotto S."/>
            <person name="Kohler A."/>
            <person name="Nagy L.G."/>
            <person name="Floudas D."/>
            <person name="Copeland A."/>
            <person name="Barry K.W."/>
            <person name="Cichocki N."/>
            <person name="Veneault-Fourrey C."/>
            <person name="LaButti K."/>
            <person name="Lindquist E.A."/>
            <person name="Lipzen A."/>
            <person name="Lundell T."/>
            <person name="Morin E."/>
            <person name="Murat C."/>
            <person name="Sun H."/>
            <person name="Tunlid A."/>
            <person name="Henrissat B."/>
            <person name="Grigoriev I.V."/>
            <person name="Hibbett D.S."/>
            <person name="Martin F."/>
            <person name="Nordberg H.P."/>
            <person name="Cantor M.N."/>
            <person name="Hua S.X."/>
        </authorList>
    </citation>
    <scope>NUCLEOTIDE SEQUENCE [LARGE SCALE GENOMIC DNA]</scope>
    <source>
        <strain evidence="3 4">MUT 4182</strain>
    </source>
</reference>
<accession>A0A0C3QHI9</accession>
<dbReference type="EMBL" id="KN823030">
    <property type="protein sequence ID" value="KIO26066.1"/>
    <property type="molecule type" value="Genomic_DNA"/>
</dbReference>
<dbReference type="STRING" id="1051891.A0A0C3QHI9"/>
<proteinExistence type="predicted"/>
<feature type="chain" id="PRO_5002168554" description="Amidohydrolase-related domain-containing protein" evidence="1">
    <location>
        <begin position="17"/>
        <end position="1282"/>
    </location>
</feature>
<dbReference type="Gene3D" id="2.120.10.30">
    <property type="entry name" value="TolB, C-terminal domain"/>
    <property type="match status" value="2"/>
</dbReference>
<dbReference type="SUPFAM" id="SSF51338">
    <property type="entry name" value="Composite domain of metallo-dependent hydrolases"/>
    <property type="match status" value="1"/>
</dbReference>
<dbReference type="Pfam" id="PF01979">
    <property type="entry name" value="Amidohydro_1"/>
    <property type="match status" value="1"/>
</dbReference>
<name>A0A0C3QHI9_9AGAM</name>
<dbReference type="InterPro" id="IPR011059">
    <property type="entry name" value="Metal-dep_hydrolase_composite"/>
</dbReference>
<dbReference type="Gene3D" id="2.30.40.10">
    <property type="entry name" value="Urease, subunit C, domain 1"/>
    <property type="match status" value="2"/>
</dbReference>
<feature type="signal peptide" evidence="1">
    <location>
        <begin position="1"/>
        <end position="16"/>
    </location>
</feature>
<dbReference type="OrthoDB" id="194468at2759"/>
<dbReference type="GO" id="GO:0016810">
    <property type="term" value="F:hydrolase activity, acting on carbon-nitrogen (but not peptide) bonds"/>
    <property type="evidence" value="ECO:0007669"/>
    <property type="project" value="InterPro"/>
</dbReference>
<sequence length="1282" mass="141977">MRTALAICAIFVLLRTQLPSKFVTTPSRNPTSNSIITGVKEDKAYGWKDDIWPIRPQQPWDISTDFAHPRKLEYDVEQGTWLRLDISPDGEIVFDMLGDLYCLPSDALRRLDGQTRWRAYPILLGVPWDSDPHFSPDGRKLVFRSDAGLGVENIWTMPWRGCRAAALRSYDHGAETAYPLNQGLLQALAHEEEDESWLAQGFKEDDNKRQRRLLREGRSETHRVTNETYRWVSDARFHPDGDKVIATKWYTSGRSLGAGEGWIYEVPLSETPIKPGDGMRVVGRSLPFGWKPEQYPDQQIGPEQFVWWGKDRVIYSKNVAEESDGAFEYSKDVYKGIYAIFARNLTTGATEKLVSASPGSASRPELSHDGRTLAFVRRVRDKEALVLKDLVSGTIRNIWYGLTYDATPISAPMGTYPSFAFTQADDAVVIWAGGSLWRVSLLVNRDGERVGNGEPTKILFKATIEKRLAETRISETDLLKEESRDVQRIRVFKELAVDETGSNAVFRAGGKTVHRSFGIEDPRTHKTGEKLVPVVVPNATYYSPSFVPHMPSLVIHVRWSDIFLSTFELADLSRQMAFEVSGGLPLGRYDSPVICECEGLNRHVAFIRRGGDAMTGHVVATANPGIYIGTLTLPSPFGMPNATERTFAIKDIRRVSRMTPRRIKFVDGACKILAHTSQSASVIDISGEPDATGEYPAETLAEGKMSVELAVTPRVLNGVKSGAHMRTAPAKIGYAAFVDFFQVYVVDGTDVDKQLWSKPGLNATRGLARVSLDGGHDLTWSGDGSTLFWFLGPYLHSLKVDQLKHCRSAIQGDPSTFGIDCVRQYVNVTEVHVYHQSESRRLSDDAYDVARRETKSDVDPSQSHADILVIINATLVTMATGSEAKDIVHDGTIIMQGGVIQLVGKGLVAPQGAKVIDAQGGVIVPGFVDVHAHWNGADTVASSWEQLAFLAYGCTTMHNPSSDTVDTWTERVRVESGLMLGPRIFTTGTIIYGAGEAGYHQDIADDAEARSALIRLKVEAGPYAFSYKNYNIPSRASRQRLIKVAKDLEMNVYPEGGMNFDWDLTYIVDGMTTVEHSLPIPTLYDDVLTLFSASGTGNTPTHIVNYGGIFGEEYVWAHESLPFDDKLRRFVPHGYLEGLSRSVTAPRDSYQLFNTSASVYEMTKRGLNGNVGAHGEPPVGLNYHEEMWFFTKGGMTPYEVLRSATRSGALSLGLFSSIGSLQEGKLADMLIYPPGAAILDDISLSRDIRFVIKGGRVWDASTMEEEWPLKGKRPSLPPLSAD</sequence>
<dbReference type="InterPro" id="IPR011042">
    <property type="entry name" value="6-blade_b-propeller_TolB-like"/>
</dbReference>
<dbReference type="PANTHER" id="PTHR43135:SF3">
    <property type="entry name" value="ALPHA-D-RIBOSE 1-METHYLPHOSPHONATE 5-TRIPHOSPHATE DIPHOSPHATASE"/>
    <property type="match status" value="1"/>
</dbReference>
<dbReference type="SUPFAM" id="SSF51556">
    <property type="entry name" value="Metallo-dependent hydrolases"/>
    <property type="match status" value="1"/>
</dbReference>
<feature type="domain" description="Amidohydrolase-related" evidence="2">
    <location>
        <begin position="1182"/>
        <end position="1257"/>
    </location>
</feature>
<dbReference type="HOGENOM" id="CLU_003547_0_0_1"/>
<dbReference type="InterPro" id="IPR032466">
    <property type="entry name" value="Metal_Hydrolase"/>
</dbReference>
<dbReference type="Pfam" id="PF07676">
    <property type="entry name" value="PD40"/>
    <property type="match status" value="1"/>
</dbReference>
<gene>
    <name evidence="3" type="ORF">M407DRAFT_75003</name>
</gene>